<dbReference type="Proteomes" id="UP000700596">
    <property type="component" value="Unassembled WGS sequence"/>
</dbReference>
<feature type="non-terminal residue" evidence="3">
    <location>
        <position position="146"/>
    </location>
</feature>
<comment type="caution">
    <text evidence="3">The sequence shown here is derived from an EMBL/GenBank/DDBJ whole genome shotgun (WGS) entry which is preliminary data.</text>
</comment>
<keyword evidence="4" id="KW-1185">Reference proteome</keyword>
<comment type="similarity">
    <text evidence="1">Belongs to the ustYa family.</text>
</comment>
<dbReference type="EMBL" id="JAGMWT010000006">
    <property type="protein sequence ID" value="KAH7127179.1"/>
    <property type="molecule type" value="Genomic_DNA"/>
</dbReference>
<proteinExistence type="inferred from homology"/>
<dbReference type="OrthoDB" id="3687641at2759"/>
<organism evidence="3 4">
    <name type="scientific">Dendryphion nanum</name>
    <dbReference type="NCBI Taxonomy" id="256645"/>
    <lineage>
        <taxon>Eukaryota</taxon>
        <taxon>Fungi</taxon>
        <taxon>Dikarya</taxon>
        <taxon>Ascomycota</taxon>
        <taxon>Pezizomycotina</taxon>
        <taxon>Dothideomycetes</taxon>
        <taxon>Pleosporomycetidae</taxon>
        <taxon>Pleosporales</taxon>
        <taxon>Torulaceae</taxon>
        <taxon>Dendryphion</taxon>
    </lineage>
</organism>
<feature type="region of interest" description="Disordered" evidence="2">
    <location>
        <begin position="1"/>
        <end position="21"/>
    </location>
</feature>
<evidence type="ECO:0000256" key="1">
    <source>
        <dbReference type="ARBA" id="ARBA00035112"/>
    </source>
</evidence>
<dbReference type="Pfam" id="PF11807">
    <property type="entry name" value="UstYa"/>
    <property type="match status" value="1"/>
</dbReference>
<evidence type="ECO:0000256" key="2">
    <source>
        <dbReference type="SAM" id="MobiDB-lite"/>
    </source>
</evidence>
<reference evidence="3" key="1">
    <citation type="journal article" date="2021" name="Nat. Commun.">
        <title>Genetic determinants of endophytism in the Arabidopsis root mycobiome.</title>
        <authorList>
            <person name="Mesny F."/>
            <person name="Miyauchi S."/>
            <person name="Thiergart T."/>
            <person name="Pickel B."/>
            <person name="Atanasova L."/>
            <person name="Karlsson M."/>
            <person name="Huettel B."/>
            <person name="Barry K.W."/>
            <person name="Haridas S."/>
            <person name="Chen C."/>
            <person name="Bauer D."/>
            <person name="Andreopoulos W."/>
            <person name="Pangilinan J."/>
            <person name="LaButti K."/>
            <person name="Riley R."/>
            <person name="Lipzen A."/>
            <person name="Clum A."/>
            <person name="Drula E."/>
            <person name="Henrissat B."/>
            <person name="Kohler A."/>
            <person name="Grigoriev I.V."/>
            <person name="Martin F.M."/>
            <person name="Hacquard S."/>
        </authorList>
    </citation>
    <scope>NUCLEOTIDE SEQUENCE</scope>
    <source>
        <strain evidence="3">MPI-CAGE-CH-0243</strain>
    </source>
</reference>
<dbReference type="PANTHER" id="PTHR33365:SF12">
    <property type="entry name" value="TAT PATHWAY SIGNAL SEQUENCE"/>
    <property type="match status" value="1"/>
</dbReference>
<sequence length="146" mass="17076">MTKHSEHSSFSGPPSTENDDDWKELLRPIYFNASARELKKAHIDESDAVRYAGGGFIASLGVYHDMHCLRKLRHWLYREKYLPDMSPRDEANMLEHLDHCIDMIRVSLMCTPDLSFYAFNWPKGEKTVFLDPESNSPRQCIDWKQL</sequence>
<evidence type="ECO:0000313" key="3">
    <source>
        <dbReference type="EMBL" id="KAH7127179.1"/>
    </source>
</evidence>
<dbReference type="AlphaFoldDB" id="A0A9P9DVV5"/>
<accession>A0A9P9DVV5</accession>
<name>A0A9P9DVV5_9PLEO</name>
<evidence type="ECO:0000313" key="4">
    <source>
        <dbReference type="Proteomes" id="UP000700596"/>
    </source>
</evidence>
<protein>
    <submittedName>
        <fullName evidence="3">Uncharacterized protein</fullName>
    </submittedName>
</protein>
<dbReference type="InterPro" id="IPR021765">
    <property type="entry name" value="UstYa-like"/>
</dbReference>
<dbReference type="GO" id="GO:0043386">
    <property type="term" value="P:mycotoxin biosynthetic process"/>
    <property type="evidence" value="ECO:0007669"/>
    <property type="project" value="InterPro"/>
</dbReference>
<dbReference type="PANTHER" id="PTHR33365">
    <property type="entry name" value="YALI0B05434P"/>
    <property type="match status" value="1"/>
</dbReference>
<gene>
    <name evidence="3" type="ORF">B0J11DRAFT_567891</name>
</gene>